<comment type="caution">
    <text evidence="2">The sequence shown here is derived from an EMBL/GenBank/DDBJ whole genome shotgun (WGS) entry which is preliminary data.</text>
</comment>
<dbReference type="PANTHER" id="PTHR45784:SF3">
    <property type="entry name" value="C-TYPE LECTIN DOMAIN FAMILY 4 MEMBER K-LIKE-RELATED"/>
    <property type="match status" value="1"/>
</dbReference>
<dbReference type="Proteomes" id="UP001311232">
    <property type="component" value="Unassembled WGS sequence"/>
</dbReference>
<dbReference type="PROSITE" id="PS50041">
    <property type="entry name" value="C_TYPE_LECTIN_2"/>
    <property type="match status" value="1"/>
</dbReference>
<dbReference type="InterPro" id="IPR001304">
    <property type="entry name" value="C-type_lectin-like"/>
</dbReference>
<dbReference type="Pfam" id="PF00059">
    <property type="entry name" value="Lectin_C"/>
    <property type="match status" value="1"/>
</dbReference>
<protein>
    <recommendedName>
        <fullName evidence="1">C-type lectin domain-containing protein</fullName>
    </recommendedName>
</protein>
<organism evidence="2 3">
    <name type="scientific">Crenichthys baileyi</name>
    <name type="common">White River springfish</name>
    <dbReference type="NCBI Taxonomy" id="28760"/>
    <lineage>
        <taxon>Eukaryota</taxon>
        <taxon>Metazoa</taxon>
        <taxon>Chordata</taxon>
        <taxon>Craniata</taxon>
        <taxon>Vertebrata</taxon>
        <taxon>Euteleostomi</taxon>
        <taxon>Actinopterygii</taxon>
        <taxon>Neopterygii</taxon>
        <taxon>Teleostei</taxon>
        <taxon>Neoteleostei</taxon>
        <taxon>Acanthomorphata</taxon>
        <taxon>Ovalentaria</taxon>
        <taxon>Atherinomorphae</taxon>
        <taxon>Cyprinodontiformes</taxon>
        <taxon>Goodeidae</taxon>
        <taxon>Crenichthys</taxon>
    </lineage>
</organism>
<sequence length="119" mass="13728">MTWTNAQSFCREHHTDLPSVRTSTENEQIKGLMQSLGVVQVWIGLYRFSWTWVDGIPVSKQVVKVNLVKTSSLDLNHPTVLEDLLDQFEQKLKDNRVDGDFKLSWRKQSGAKIFHKDGL</sequence>
<gene>
    <name evidence="2" type="ORF">CRENBAI_012592</name>
</gene>
<name>A0AAV9S0N0_9TELE</name>
<dbReference type="SUPFAM" id="SSF56436">
    <property type="entry name" value="C-type lectin-like"/>
    <property type="match status" value="1"/>
</dbReference>
<keyword evidence="3" id="KW-1185">Reference proteome</keyword>
<dbReference type="InterPro" id="IPR016187">
    <property type="entry name" value="CTDL_fold"/>
</dbReference>
<evidence type="ECO:0000313" key="3">
    <source>
        <dbReference type="Proteomes" id="UP001311232"/>
    </source>
</evidence>
<proteinExistence type="predicted"/>
<dbReference type="Gene3D" id="3.10.100.10">
    <property type="entry name" value="Mannose-Binding Protein A, subunit A"/>
    <property type="match status" value="1"/>
</dbReference>
<dbReference type="AlphaFoldDB" id="A0AAV9S0N0"/>
<evidence type="ECO:0000313" key="2">
    <source>
        <dbReference type="EMBL" id="KAK5614810.1"/>
    </source>
</evidence>
<dbReference type="PANTHER" id="PTHR45784">
    <property type="entry name" value="C-TYPE LECTIN DOMAIN FAMILY 20 MEMBER A-RELATED"/>
    <property type="match status" value="1"/>
</dbReference>
<dbReference type="EMBL" id="JAHHUM010001107">
    <property type="protein sequence ID" value="KAK5614810.1"/>
    <property type="molecule type" value="Genomic_DNA"/>
</dbReference>
<dbReference type="InterPro" id="IPR016186">
    <property type="entry name" value="C-type_lectin-like/link_sf"/>
</dbReference>
<accession>A0AAV9S0N0</accession>
<reference evidence="2 3" key="1">
    <citation type="submission" date="2021-06" db="EMBL/GenBank/DDBJ databases">
        <authorList>
            <person name="Palmer J.M."/>
        </authorList>
    </citation>
    <scope>NUCLEOTIDE SEQUENCE [LARGE SCALE GENOMIC DNA]</scope>
    <source>
        <strain evidence="2 3">MEX-2019</strain>
        <tissue evidence="2">Muscle</tissue>
    </source>
</reference>
<evidence type="ECO:0000259" key="1">
    <source>
        <dbReference type="PROSITE" id="PS50041"/>
    </source>
</evidence>
<feature type="domain" description="C-type lectin" evidence="1">
    <location>
        <begin position="1"/>
        <end position="59"/>
    </location>
</feature>